<organism evidence="2 3">
    <name type="scientific">Rotaria sordida</name>
    <dbReference type="NCBI Taxonomy" id="392033"/>
    <lineage>
        <taxon>Eukaryota</taxon>
        <taxon>Metazoa</taxon>
        <taxon>Spiralia</taxon>
        <taxon>Gnathifera</taxon>
        <taxon>Rotifera</taxon>
        <taxon>Eurotatoria</taxon>
        <taxon>Bdelloidea</taxon>
        <taxon>Philodinida</taxon>
        <taxon>Philodinidae</taxon>
        <taxon>Rotaria</taxon>
    </lineage>
</organism>
<dbReference type="OrthoDB" id="10057250at2759"/>
<feature type="compositionally biased region" description="Basic residues" evidence="1">
    <location>
        <begin position="454"/>
        <end position="463"/>
    </location>
</feature>
<comment type="caution">
    <text evidence="2">The sequence shown here is derived from an EMBL/GenBank/DDBJ whole genome shotgun (WGS) entry which is preliminary data.</text>
</comment>
<dbReference type="EMBL" id="CAJNOO010008446">
    <property type="protein sequence ID" value="CAF1482024.1"/>
    <property type="molecule type" value="Genomic_DNA"/>
</dbReference>
<evidence type="ECO:0008006" key="4">
    <source>
        <dbReference type="Google" id="ProtNLM"/>
    </source>
</evidence>
<proteinExistence type="predicted"/>
<accession>A0A815RVG6</accession>
<reference evidence="2" key="1">
    <citation type="submission" date="2021-02" db="EMBL/GenBank/DDBJ databases">
        <authorList>
            <person name="Nowell W R."/>
        </authorList>
    </citation>
    <scope>NUCLEOTIDE SEQUENCE</scope>
</reference>
<dbReference type="GO" id="GO:0005634">
    <property type="term" value="C:nucleus"/>
    <property type="evidence" value="ECO:0007669"/>
    <property type="project" value="TreeGrafter"/>
</dbReference>
<dbReference type="Proteomes" id="UP000663882">
    <property type="component" value="Unassembled WGS sequence"/>
</dbReference>
<name>A0A815RVG6_9BILA</name>
<evidence type="ECO:0000256" key="1">
    <source>
        <dbReference type="SAM" id="MobiDB-lite"/>
    </source>
</evidence>
<dbReference type="InterPro" id="IPR050863">
    <property type="entry name" value="CenT-Element_Derived"/>
</dbReference>
<evidence type="ECO:0000313" key="3">
    <source>
        <dbReference type="Proteomes" id="UP000663882"/>
    </source>
</evidence>
<feature type="region of interest" description="Disordered" evidence="1">
    <location>
        <begin position="452"/>
        <end position="498"/>
    </location>
</feature>
<protein>
    <recommendedName>
        <fullName evidence="4">HTH CENPB-type domain-containing protein</fullName>
    </recommendedName>
</protein>
<dbReference type="AlphaFoldDB" id="A0A815RVG6"/>
<sequence>MSKKYSKQSLIDAINSAMDSKEAANFYHVPASTIRRHRRNRSLRSRIGRPSYLSSNEESYFVALLQLLPDFGFPITCDVALKLANDYFKSLGLSDNPGKKWLRSFVQRHHEDIKWKKQSKLERAREQSFTEEVRLAWFNLLENVMIKYGLLDKPCQIFNVDETGFSDQTKGEYVIVKSSQRHVFEANGGTGKHCRTALICVSAGGVVLSPLFLYSGQHLMDAWCAGGPDGAHYGVTAKGWMDTVTFEYWLEYAMRGKVSKNNINHCSSNCNKSDTVPTNVLIPPINFSAAQLSTLPNSSTFSASTISHSSNDSYNTTTSTYSSFLNSIIIDGHDGLSVHDNATYTDLKPCSLDYSCELSRSLAVTGSVDQQETAKNHQKNLFTTIINNNSPPNPIVAVRQVVNEVLSSYQEKKCTTTTSSKVHRASRLRSTVGLNITDDDFVLLKLKEREEKKNKMKKARSSKAGKPIKISTNKATNKKSKTTSFSADTTNKENEIPKDVEVEYGIQLLQHAINVSQFESMSDSSNEEC</sequence>
<gene>
    <name evidence="2" type="ORF">RFH988_LOCUS38028</name>
</gene>
<dbReference type="GO" id="GO:0003677">
    <property type="term" value="F:DNA binding"/>
    <property type="evidence" value="ECO:0007669"/>
    <property type="project" value="TreeGrafter"/>
</dbReference>
<dbReference type="PANTHER" id="PTHR19303:SF74">
    <property type="entry name" value="POGO TRANSPOSABLE ELEMENT WITH KRAB DOMAIN"/>
    <property type="match status" value="1"/>
</dbReference>
<dbReference type="PANTHER" id="PTHR19303">
    <property type="entry name" value="TRANSPOSON"/>
    <property type="match status" value="1"/>
</dbReference>
<evidence type="ECO:0000313" key="2">
    <source>
        <dbReference type="EMBL" id="CAF1482024.1"/>
    </source>
</evidence>